<keyword evidence="3" id="KW-1185">Reference proteome</keyword>
<comment type="caution">
    <text evidence="2">The sequence shown here is derived from an EMBL/GenBank/DDBJ whole genome shotgun (WGS) entry which is preliminary data.</text>
</comment>
<accession>A0A9W6SNX2</accession>
<dbReference type="RefSeq" id="WP_285664591.1">
    <property type="nucleotide sequence ID" value="NZ_BSTX01000003.1"/>
</dbReference>
<dbReference type="Proteomes" id="UP001165079">
    <property type="component" value="Unassembled WGS sequence"/>
</dbReference>
<dbReference type="Pfam" id="PF06259">
    <property type="entry name" value="Abhydrolase_8"/>
    <property type="match status" value="1"/>
</dbReference>
<protein>
    <recommendedName>
        <fullName evidence="1">DUF1023 domain-containing protein</fullName>
    </recommendedName>
</protein>
<evidence type="ECO:0000313" key="2">
    <source>
        <dbReference type="EMBL" id="GLZ79438.1"/>
    </source>
</evidence>
<evidence type="ECO:0000259" key="1">
    <source>
        <dbReference type="Pfam" id="PF06259"/>
    </source>
</evidence>
<reference evidence="2" key="1">
    <citation type="submission" date="2023-03" db="EMBL/GenBank/DDBJ databases">
        <title>Actinorhabdospora filicis NBRC 111898.</title>
        <authorList>
            <person name="Ichikawa N."/>
            <person name="Sato H."/>
            <person name="Tonouchi N."/>
        </authorList>
    </citation>
    <scope>NUCLEOTIDE SEQUENCE</scope>
    <source>
        <strain evidence="2">NBRC 111898</strain>
    </source>
</reference>
<sequence>MDLARLRDADLAALADAAATWRGFAVRLYEVDDALPARVIGPLAAMTGEATTAAQESLASLRGLLESRAMRAEAMADVFEQVHDGLTPLQRDLRTLLLQADAERLTVGEDGVVTAPEVAPVHHEYTDAIAGILSRAETLEASAVAAVTDITPERIGVVGVVGAHEFNDVRDDAHENGIALDVPRPRDGMSPEEARDWWNGLGLSGQRAFLLAYPEEAGAMDGLPTGVRDEANRWNLRRDIEVGWDRDAAADMLAKLESRDHLPPEKRAYLISYQPPGPNRDPDARIVASIGDPARAANTGIYVPGMTTDLPSFSAPDGGFDRTVAMYNATDKFTDAETAMVFWLGYDPPDAPDLAEPGHLAAGMSDNAANAGTPGLDRFINTLNATHDDSIPSHTTVVAHSYGSTLTGIADSTEDGLAVDDILFVGSPGVEVSDAEDLHVGAEHVWVEAADDDEISYWGNHGTDPAGEDFGANRLLTDTPGHSGYWIEDSISLNNMGAILADHPEKTTRTDPRNEFLGMVVE</sequence>
<organism evidence="2 3">
    <name type="scientific">Actinorhabdospora filicis</name>
    <dbReference type="NCBI Taxonomy" id="1785913"/>
    <lineage>
        <taxon>Bacteria</taxon>
        <taxon>Bacillati</taxon>
        <taxon>Actinomycetota</taxon>
        <taxon>Actinomycetes</taxon>
        <taxon>Micromonosporales</taxon>
        <taxon>Micromonosporaceae</taxon>
        <taxon>Actinorhabdospora</taxon>
    </lineage>
</organism>
<gene>
    <name evidence="2" type="ORF">Afil01_42450</name>
</gene>
<proteinExistence type="predicted"/>
<dbReference type="EMBL" id="BSTX01000003">
    <property type="protein sequence ID" value="GLZ79438.1"/>
    <property type="molecule type" value="Genomic_DNA"/>
</dbReference>
<feature type="domain" description="DUF1023" evidence="1">
    <location>
        <begin position="284"/>
        <end position="457"/>
    </location>
</feature>
<evidence type="ECO:0000313" key="3">
    <source>
        <dbReference type="Proteomes" id="UP001165079"/>
    </source>
</evidence>
<dbReference type="InterPro" id="IPR010427">
    <property type="entry name" value="DUF1023"/>
</dbReference>
<name>A0A9W6SNX2_9ACTN</name>
<dbReference type="AlphaFoldDB" id="A0A9W6SNX2"/>